<gene>
    <name evidence="2" type="ORF">DFR46_0746</name>
</gene>
<organism evidence="2 3">
    <name type="scientific">Parasphingopyxis lamellibrachiae</name>
    <dbReference type="NCBI Taxonomy" id="680125"/>
    <lineage>
        <taxon>Bacteria</taxon>
        <taxon>Pseudomonadati</taxon>
        <taxon>Pseudomonadota</taxon>
        <taxon>Alphaproteobacteria</taxon>
        <taxon>Sphingomonadales</taxon>
        <taxon>Sphingomonadaceae</taxon>
        <taxon>Parasphingopyxis</taxon>
    </lineage>
</organism>
<accession>A0A3D9FDB1</accession>
<keyword evidence="1" id="KW-0472">Membrane</keyword>
<evidence type="ECO:0000313" key="2">
    <source>
        <dbReference type="EMBL" id="RED15743.1"/>
    </source>
</evidence>
<comment type="caution">
    <text evidence="2">The sequence shown here is derived from an EMBL/GenBank/DDBJ whole genome shotgun (WGS) entry which is preliminary data.</text>
</comment>
<feature type="transmembrane region" description="Helical" evidence="1">
    <location>
        <begin position="42"/>
        <end position="63"/>
    </location>
</feature>
<keyword evidence="1" id="KW-1133">Transmembrane helix</keyword>
<reference evidence="2 3" key="1">
    <citation type="submission" date="2018-07" db="EMBL/GenBank/DDBJ databases">
        <title>Genomic Encyclopedia of Type Strains, Phase IV (KMG-IV): sequencing the most valuable type-strain genomes for metagenomic binning, comparative biology and taxonomic classification.</title>
        <authorList>
            <person name="Goeker M."/>
        </authorList>
    </citation>
    <scope>NUCLEOTIDE SEQUENCE [LARGE SCALE GENOMIC DNA]</scope>
    <source>
        <strain evidence="2 3">DSM 26725</strain>
    </source>
</reference>
<keyword evidence="1" id="KW-0812">Transmembrane</keyword>
<dbReference type="Proteomes" id="UP000256310">
    <property type="component" value="Unassembled WGS sequence"/>
</dbReference>
<protein>
    <submittedName>
        <fullName evidence="2">Uncharacterized protein</fullName>
    </submittedName>
</protein>
<dbReference type="EMBL" id="QRDP01000004">
    <property type="protein sequence ID" value="RED15743.1"/>
    <property type="molecule type" value="Genomic_DNA"/>
</dbReference>
<dbReference type="OrthoDB" id="7507955at2"/>
<sequence length="86" mass="9828">MWKRVGRLFVIKNRFEAYLIIYALAVGATARAQLYLVQYPGYAGELLALCCTGAVFLGGAKILDATPKKRSRHRQRLLVDRWRTRS</sequence>
<keyword evidence="3" id="KW-1185">Reference proteome</keyword>
<dbReference type="AlphaFoldDB" id="A0A3D9FDB1"/>
<proteinExistence type="predicted"/>
<evidence type="ECO:0000313" key="3">
    <source>
        <dbReference type="Proteomes" id="UP000256310"/>
    </source>
</evidence>
<name>A0A3D9FDB1_9SPHN</name>
<evidence type="ECO:0000256" key="1">
    <source>
        <dbReference type="SAM" id="Phobius"/>
    </source>
</evidence>